<reference evidence="1 2" key="1">
    <citation type="submission" date="2016-07" db="EMBL/GenBank/DDBJ databases">
        <title>Pervasive Adenine N6-methylation of Active Genes in Fungi.</title>
        <authorList>
            <consortium name="DOE Joint Genome Institute"/>
            <person name="Mondo S.J."/>
            <person name="Dannebaum R.O."/>
            <person name="Kuo R.C."/>
            <person name="Labutti K."/>
            <person name="Haridas S."/>
            <person name="Kuo A."/>
            <person name="Salamov A."/>
            <person name="Ahrendt S.R."/>
            <person name="Lipzen A."/>
            <person name="Sullivan W."/>
            <person name="Andreopoulos W.B."/>
            <person name="Clum A."/>
            <person name="Lindquist E."/>
            <person name="Daum C."/>
            <person name="Ramamoorthy G.K."/>
            <person name="Gryganskyi A."/>
            <person name="Culley D."/>
            <person name="Magnuson J.K."/>
            <person name="James T.Y."/>
            <person name="O'Malley M.A."/>
            <person name="Stajich J.E."/>
            <person name="Spatafora J.W."/>
            <person name="Visel A."/>
            <person name="Grigoriev I.V."/>
        </authorList>
    </citation>
    <scope>NUCLEOTIDE SEQUENCE [LARGE SCALE GENOMIC DNA]</scope>
    <source>
        <strain evidence="1 2">PL171</strain>
    </source>
</reference>
<comment type="caution">
    <text evidence="1">The sequence shown here is derived from an EMBL/GenBank/DDBJ whole genome shotgun (WGS) entry which is preliminary data.</text>
</comment>
<keyword evidence="2" id="KW-1185">Reference proteome</keyword>
<evidence type="ECO:0000313" key="1">
    <source>
        <dbReference type="EMBL" id="ORZ38595.1"/>
    </source>
</evidence>
<protein>
    <submittedName>
        <fullName evidence="1">Uncharacterized protein</fullName>
    </submittedName>
</protein>
<accession>A0A1Y2HVG0</accession>
<gene>
    <name evidence="1" type="ORF">BCR44DRAFT_1295730</name>
</gene>
<organism evidence="1 2">
    <name type="scientific">Catenaria anguillulae PL171</name>
    <dbReference type="NCBI Taxonomy" id="765915"/>
    <lineage>
        <taxon>Eukaryota</taxon>
        <taxon>Fungi</taxon>
        <taxon>Fungi incertae sedis</taxon>
        <taxon>Blastocladiomycota</taxon>
        <taxon>Blastocladiomycetes</taxon>
        <taxon>Blastocladiales</taxon>
        <taxon>Catenariaceae</taxon>
        <taxon>Catenaria</taxon>
    </lineage>
</organism>
<evidence type="ECO:0000313" key="2">
    <source>
        <dbReference type="Proteomes" id="UP000193411"/>
    </source>
</evidence>
<proteinExistence type="predicted"/>
<sequence length="624" mass="67014">MHSYYQAIADSAQEANATMWPQHLAWSSPSSSLGHGHAAASSLAATTTKSPVLVILPPTHKYPDLDRVLKLARKAFDDLSLNILDLNLRFAWVSGDELVDDAVTPPSNSNPAVEPLPVMSAMPAIPTPRIDAHPAPNLSLPNSSVSYPAATESLKPVPVLHQSPPVLVPVPTPAPACASAGKVRIKEAELTCFRVFLTDLSPTLTDAEIFAICPDDIKIIGATFYPARPIGPKKSLVRSATLAFAKAKHAKEYLDWIKQESSTGLLAGKAAANVVSTYFLAQGMSPEDMMDDKKKAAFYGGDADLPFALDAASLTVVPRTSGVPDDLPEADDGCWRFIVGNLIGSLTKKQILANIVPQGITLAGATIRDPKPLGDGRPEIVRDIKLAFQSEVDANACHAWIKKQAEPGGWVARIVIPTGKIALHMPCRPSVISDAAAQAQVVDTSSKTATATASPIQLTLSQLFAANLRQADSTAPYRLRVGNLNEHLSKEEMLAGLIPPGISPVGMSLMPQEQLSGRTEKCSFVLFEFFSERDVQVTHDWIRAEALPGGRVARLMPPNVKIIACVYKPAPGSSRTFLILCSATHSLASLLTLSCWYSSVSHQIRAQLEPRHVSVDWPEHKQPP</sequence>
<dbReference type="EMBL" id="MCFL01000008">
    <property type="protein sequence ID" value="ORZ38595.1"/>
    <property type="molecule type" value="Genomic_DNA"/>
</dbReference>
<dbReference type="AlphaFoldDB" id="A0A1Y2HVG0"/>
<dbReference type="Proteomes" id="UP000193411">
    <property type="component" value="Unassembled WGS sequence"/>
</dbReference>
<name>A0A1Y2HVG0_9FUNG</name>